<evidence type="ECO:0000313" key="7">
    <source>
        <dbReference type="Proteomes" id="UP001500642"/>
    </source>
</evidence>
<evidence type="ECO:0000259" key="4">
    <source>
        <dbReference type="PROSITE" id="PS51192"/>
    </source>
</evidence>
<dbReference type="SUPFAM" id="SSF52540">
    <property type="entry name" value="P-loop containing nucleoside triphosphate hydrolases"/>
    <property type="match status" value="2"/>
</dbReference>
<dbReference type="PROSITE" id="PS51194">
    <property type="entry name" value="HELICASE_CTER"/>
    <property type="match status" value="1"/>
</dbReference>
<keyword evidence="2" id="KW-0863">Zinc-finger</keyword>
<evidence type="ECO:0008006" key="8">
    <source>
        <dbReference type="Google" id="ProtNLM"/>
    </source>
</evidence>
<dbReference type="InterPro" id="IPR007527">
    <property type="entry name" value="Znf_SWIM"/>
</dbReference>
<dbReference type="InterPro" id="IPR049730">
    <property type="entry name" value="SNF2/RAD54-like_C"/>
</dbReference>
<feature type="domain" description="Helicase ATP-binding" evidence="4">
    <location>
        <begin position="660"/>
        <end position="895"/>
    </location>
</feature>
<dbReference type="Gene3D" id="3.40.50.300">
    <property type="entry name" value="P-loop containing nucleotide triphosphate hydrolases"/>
    <property type="match status" value="1"/>
</dbReference>
<dbReference type="InterPro" id="IPR000330">
    <property type="entry name" value="SNF2_N"/>
</dbReference>
<evidence type="ECO:0000259" key="5">
    <source>
        <dbReference type="PROSITE" id="PS51194"/>
    </source>
</evidence>
<accession>A0ABP8JAG8</accession>
<dbReference type="PROSITE" id="PS51192">
    <property type="entry name" value="HELICASE_ATP_BIND_1"/>
    <property type="match status" value="1"/>
</dbReference>
<dbReference type="Pfam" id="PF04434">
    <property type="entry name" value="SWIM"/>
    <property type="match status" value="1"/>
</dbReference>
<dbReference type="EMBL" id="BAABGL010000004">
    <property type="protein sequence ID" value="GAA4387771.1"/>
    <property type="molecule type" value="Genomic_DNA"/>
</dbReference>
<reference evidence="7" key="1">
    <citation type="journal article" date="2019" name="Int. J. Syst. Evol. Microbiol.">
        <title>The Global Catalogue of Microorganisms (GCM) 10K type strain sequencing project: providing services to taxonomists for standard genome sequencing and annotation.</title>
        <authorList>
            <consortium name="The Broad Institute Genomics Platform"/>
            <consortium name="The Broad Institute Genome Sequencing Center for Infectious Disease"/>
            <person name="Wu L."/>
            <person name="Ma J."/>
        </authorList>
    </citation>
    <scope>NUCLEOTIDE SEQUENCE [LARGE SCALE GENOMIC DNA]</scope>
    <source>
        <strain evidence="7">JCM 17808</strain>
    </source>
</reference>
<keyword evidence="2" id="KW-0862">Zinc</keyword>
<name>A0ABP8JAG8_9MICO</name>
<dbReference type="InterPro" id="IPR014001">
    <property type="entry name" value="Helicase_ATP-bd"/>
</dbReference>
<proteinExistence type="predicted"/>
<keyword evidence="7" id="KW-1185">Reference proteome</keyword>
<dbReference type="PROSITE" id="PS50966">
    <property type="entry name" value="ZF_SWIM"/>
    <property type="match status" value="1"/>
</dbReference>
<feature type="domain" description="SWIM-type" evidence="3">
    <location>
        <begin position="60"/>
        <end position="104"/>
    </location>
</feature>
<protein>
    <recommendedName>
        <fullName evidence="8">Superfamily II DNA or RNA helicase, SNF2 family</fullName>
    </recommendedName>
</protein>
<gene>
    <name evidence="6" type="ORF">GCM10023167_11990</name>
</gene>
<keyword evidence="1" id="KW-0378">Hydrolase</keyword>
<dbReference type="InterPro" id="IPR027417">
    <property type="entry name" value="P-loop_NTPase"/>
</dbReference>
<dbReference type="Pfam" id="PF00271">
    <property type="entry name" value="Helicase_C"/>
    <property type="match status" value="1"/>
</dbReference>
<evidence type="ECO:0000256" key="1">
    <source>
        <dbReference type="ARBA" id="ARBA00022801"/>
    </source>
</evidence>
<dbReference type="InterPro" id="IPR001650">
    <property type="entry name" value="Helicase_C-like"/>
</dbReference>
<evidence type="ECO:0000256" key="2">
    <source>
        <dbReference type="PROSITE-ProRule" id="PRU00325"/>
    </source>
</evidence>
<dbReference type="Gene3D" id="3.40.50.10810">
    <property type="entry name" value="Tandem AAA-ATPase domain"/>
    <property type="match status" value="2"/>
</dbReference>
<dbReference type="RefSeq" id="WP_345030683.1">
    <property type="nucleotide sequence ID" value="NZ_BAABGL010000004.1"/>
</dbReference>
<dbReference type="Proteomes" id="UP001500642">
    <property type="component" value="Unassembled WGS sequence"/>
</dbReference>
<comment type="caution">
    <text evidence="6">The sequence shown here is derived from an EMBL/GenBank/DDBJ whole genome shotgun (WGS) entry which is preliminary data.</text>
</comment>
<keyword evidence="2" id="KW-0479">Metal-binding</keyword>
<dbReference type="InterPro" id="IPR038718">
    <property type="entry name" value="SNF2-like_sf"/>
</dbReference>
<sequence length="1182" mass="129937">MNSPPVPPHVHPADIVALFGTDTAARGKEYSLQNRVEDADWGPEEDTVVGSVHGNSDLPYEVLIHLREIDRDRRITHYRPVASRCTCPVGIACKHGAALLYTLSQIALQMAASAISVPVGPKAPEWKTVLERFHYSAVEQAPVLPLGIGFDLLVDEPQSWYAPRELRQATLADYQDGSRLLLVMRPLTKGKRGTWIKGGLQWRTLGQPMVQKNYDAQQADLMAQFHTQFTARSIGFDTGGPDIRLKSFSSTFLWHLFTRAQELGIEFVGQGIVGQVRIGERATVTLTLAKDSGDLHVVPTVAVDGRTVPVTDTHPPLPVGNVGFALTSLDTSGRLPHVDIALAPTDKPLAPPVRELFGRQDPLVVPPEDIAEFYEQTVPVVRSVIPIDAADDSIEVPRYRPPQLHLHAEFEAGDRVVLSWDWEYHDPDRTLDLIDFYEFSSRGARTGRRDREFEAATLRQVREVWPDAARWSSTELTGIDTAQFSEQILPRIEELETVRVEVSGDRPDYTELTGAPHVRITTAESTRTDWFDLGILVTIDGKQIPFGRLFEALAGGAKTLLLPDGSFFSLDRPEFDPLREVLAQADALPEWDPEQPRITRYQAGLYAEFEDIADEVDAAMAWRDAVTGLMDVDTVPEVPVPAAVRAELRAYQVTGFRWLAFLHRHRLGGILADDMGLGKTLQTLAFIAHARGFGGDAHLRALPTGGSAGGSDGAELLARSADASHEPDDGALSGEIVLPGGRQAGASGGTALDGSVLSETALSGELVGDAPFLVVAPTSVVSTWKAEAERFVPDLDVRVLRATSKKRKTTIAQEVGGADLVITSYAILRIDGQEFAELPWAGLILDEAQFVKNRSSRVHQAAKNVPAPFRLAITGTPMENSLADLWSLLAIAAPGLFPSFARFNAEYIKPIDSGNAPGRMVQLRKRIRPFMLRRTKELVASDLPEKQEYTTVVELAPKHRKLYNTVLQRERKKLLGLIKDMDRNRFIVFRSLTLLRMLALDPAIVDAEEYGDIPSSKLDGLLDNLGEVVAEGHRVIVFSQFTSFLARVAARLDEAGIDHAYLDGATRDRDGAISGFKEGSAPVFLISLKAGGFGLTLTEADYVFLLDPWWNPAAEAQAIDRTHRIGQTKNVMVYRMVSENTIEEKVLALQRKKAELFTALMDNGSAFSEALTADDVRDLLDG</sequence>
<evidence type="ECO:0000259" key="3">
    <source>
        <dbReference type="PROSITE" id="PS50966"/>
    </source>
</evidence>
<dbReference type="CDD" id="cd18793">
    <property type="entry name" value="SF2_C_SNF"/>
    <property type="match status" value="1"/>
</dbReference>
<dbReference type="PANTHER" id="PTHR10799">
    <property type="entry name" value="SNF2/RAD54 HELICASE FAMILY"/>
    <property type="match status" value="1"/>
</dbReference>
<dbReference type="SMART" id="SM00490">
    <property type="entry name" value="HELICc"/>
    <property type="match status" value="1"/>
</dbReference>
<organism evidence="6 7">
    <name type="scientific">Brevibacterium pityocampae</name>
    <dbReference type="NCBI Taxonomy" id="506594"/>
    <lineage>
        <taxon>Bacteria</taxon>
        <taxon>Bacillati</taxon>
        <taxon>Actinomycetota</taxon>
        <taxon>Actinomycetes</taxon>
        <taxon>Micrococcales</taxon>
        <taxon>Brevibacteriaceae</taxon>
        <taxon>Brevibacterium</taxon>
    </lineage>
</organism>
<dbReference type="Pfam" id="PF00176">
    <property type="entry name" value="SNF2-rel_dom"/>
    <property type="match status" value="1"/>
</dbReference>
<feature type="domain" description="Helicase C-terminal" evidence="5">
    <location>
        <begin position="1021"/>
        <end position="1164"/>
    </location>
</feature>
<dbReference type="SMART" id="SM00487">
    <property type="entry name" value="DEXDc"/>
    <property type="match status" value="1"/>
</dbReference>
<evidence type="ECO:0000313" key="6">
    <source>
        <dbReference type="EMBL" id="GAA4387771.1"/>
    </source>
</evidence>